<accession>A0A0B6S9Z8</accession>
<dbReference type="AlphaFoldDB" id="A0A0B6S9Z8"/>
<dbReference type="RefSeq" id="WP_042628428.1">
    <property type="nucleotide sequence ID" value="NZ_CP002581.1"/>
</dbReference>
<dbReference type="Gene3D" id="3.30.429.10">
    <property type="entry name" value="Macrophage Migration Inhibitory Factor"/>
    <property type="match status" value="1"/>
</dbReference>
<keyword evidence="3" id="KW-1185">Reference proteome</keyword>
<sequence length="146" mass="15769">MPTYVVSAAAGRFSQEEKEGIARGITQAHGRATGAQGFFAQVIFHWIAADDHFVGGRVHDADHVTVHGTIRAGRTAEQKSRLLEDIVGIVAGAANTGRRHVWVYLAELPPAQMAEYGRVLPQPGGEAGWLEALPAEDRDYLLGLDK</sequence>
<dbReference type="KEGG" id="bgp:BGL_2c20510"/>
<protein>
    <recommendedName>
        <fullName evidence="1">Tautomerase cis-CaaD-like domain-containing protein</fullName>
    </recommendedName>
</protein>
<evidence type="ECO:0000313" key="2">
    <source>
        <dbReference type="EMBL" id="AJK50115.1"/>
    </source>
</evidence>
<dbReference type="SUPFAM" id="SSF55331">
    <property type="entry name" value="Tautomerase/MIF"/>
    <property type="match status" value="1"/>
</dbReference>
<feature type="domain" description="Tautomerase cis-CaaD-like" evidence="1">
    <location>
        <begin position="1"/>
        <end position="127"/>
    </location>
</feature>
<evidence type="ECO:0000259" key="1">
    <source>
        <dbReference type="Pfam" id="PF14832"/>
    </source>
</evidence>
<reference evidence="3" key="1">
    <citation type="submission" date="2011-03" db="EMBL/GenBank/DDBJ databases">
        <authorList>
            <person name="Voget S."/>
            <person name="Streit W.R."/>
            <person name="Jaeger K.E."/>
            <person name="Daniel R."/>
        </authorList>
    </citation>
    <scope>NUCLEOTIDE SEQUENCE [LARGE SCALE GENOMIC DNA]</scope>
    <source>
        <strain evidence="3">PG1</strain>
    </source>
</reference>
<dbReference type="EMBL" id="CP002581">
    <property type="protein sequence ID" value="AJK50115.1"/>
    <property type="molecule type" value="Genomic_DNA"/>
</dbReference>
<dbReference type="HOGENOM" id="CLU_088298_2_0_4"/>
<dbReference type="InterPro" id="IPR014347">
    <property type="entry name" value="Tautomerase/MIF_sf"/>
</dbReference>
<name>A0A0B6S9Z8_BURPL</name>
<gene>
    <name evidence="2" type="ORF">BGL_2c20510</name>
</gene>
<evidence type="ECO:0000313" key="3">
    <source>
        <dbReference type="Proteomes" id="UP000031838"/>
    </source>
</evidence>
<organism evidence="2 3">
    <name type="scientific">Burkholderia plantarii</name>
    <dbReference type="NCBI Taxonomy" id="41899"/>
    <lineage>
        <taxon>Bacteria</taxon>
        <taxon>Pseudomonadati</taxon>
        <taxon>Pseudomonadota</taxon>
        <taxon>Betaproteobacteria</taxon>
        <taxon>Burkholderiales</taxon>
        <taxon>Burkholderiaceae</taxon>
        <taxon>Burkholderia</taxon>
    </lineage>
</organism>
<proteinExistence type="predicted"/>
<reference evidence="2 3" key="2">
    <citation type="journal article" date="2016" name="Appl. Microbiol. Biotechnol.">
        <title>Mutations improving production and secretion of extracellular lipase by Burkholderia glumae PG1.</title>
        <authorList>
            <person name="Knapp A."/>
            <person name="Voget S."/>
            <person name="Gao R."/>
            <person name="Zaburannyi N."/>
            <person name="Krysciak D."/>
            <person name="Breuer M."/>
            <person name="Hauer B."/>
            <person name="Streit W.R."/>
            <person name="Muller R."/>
            <person name="Daniel R."/>
            <person name="Jaeger K.E."/>
        </authorList>
    </citation>
    <scope>NUCLEOTIDE SEQUENCE [LARGE SCALE GENOMIC DNA]</scope>
    <source>
        <strain evidence="2 3">PG1</strain>
    </source>
</reference>
<dbReference type="Proteomes" id="UP000031838">
    <property type="component" value="Chromosome 2"/>
</dbReference>
<dbReference type="InterPro" id="IPR028116">
    <property type="entry name" value="Cis-CaaD-like"/>
</dbReference>
<dbReference type="Pfam" id="PF14832">
    <property type="entry name" value="Tautomerase_3"/>
    <property type="match status" value="1"/>
</dbReference>